<dbReference type="RefSeq" id="WP_328775755.1">
    <property type="nucleotide sequence ID" value="NZ_CP108057.1"/>
</dbReference>
<protein>
    <submittedName>
        <fullName evidence="2">Uncharacterized protein</fullName>
    </submittedName>
</protein>
<feature type="compositionally biased region" description="Low complexity" evidence="1">
    <location>
        <begin position="222"/>
        <end position="238"/>
    </location>
</feature>
<organism evidence="2 3">
    <name type="scientific">Streptomyces goshikiensis</name>
    <dbReference type="NCBI Taxonomy" id="1942"/>
    <lineage>
        <taxon>Bacteria</taxon>
        <taxon>Bacillati</taxon>
        <taxon>Actinomycetota</taxon>
        <taxon>Actinomycetes</taxon>
        <taxon>Kitasatosporales</taxon>
        <taxon>Streptomycetaceae</taxon>
        <taxon>Streptomyces</taxon>
    </lineage>
</organism>
<feature type="region of interest" description="Disordered" evidence="1">
    <location>
        <begin position="83"/>
        <end position="123"/>
    </location>
</feature>
<dbReference type="EMBL" id="CP108057">
    <property type="protein sequence ID" value="WUO46139.1"/>
    <property type="molecule type" value="Genomic_DNA"/>
</dbReference>
<reference evidence="2" key="1">
    <citation type="submission" date="2022-10" db="EMBL/GenBank/DDBJ databases">
        <title>The complete genomes of actinobacterial strains from the NBC collection.</title>
        <authorList>
            <person name="Joergensen T.S."/>
            <person name="Alvarez Arevalo M."/>
            <person name="Sterndorff E.B."/>
            <person name="Faurdal D."/>
            <person name="Vuksanovic O."/>
            <person name="Mourched A.-S."/>
            <person name="Charusanti P."/>
            <person name="Shaw S."/>
            <person name="Blin K."/>
            <person name="Weber T."/>
        </authorList>
    </citation>
    <scope>NUCLEOTIDE SEQUENCE</scope>
    <source>
        <strain evidence="2">NBC_00283</strain>
    </source>
</reference>
<evidence type="ECO:0000313" key="2">
    <source>
        <dbReference type="EMBL" id="WUO46139.1"/>
    </source>
</evidence>
<dbReference type="Proteomes" id="UP001432075">
    <property type="component" value="Chromosome"/>
</dbReference>
<feature type="region of interest" description="Disordered" evidence="1">
    <location>
        <begin position="163"/>
        <end position="291"/>
    </location>
</feature>
<evidence type="ECO:0000313" key="3">
    <source>
        <dbReference type="Proteomes" id="UP001432075"/>
    </source>
</evidence>
<feature type="compositionally biased region" description="Basic and acidic residues" evidence="1">
    <location>
        <begin position="98"/>
        <end position="110"/>
    </location>
</feature>
<sequence>MGQKATQGIEAFGDASDANNTGKKLDLSVAQVAGTSLATVAAALLASKLGVYGTILGAGVVSVVATAGGPVIQHFFRRTGDQLRETARPRVRQAPLPGKDDGKNDGKSDGENGGQGDGEFGAATVHGTRVRGWKRTAVASGAAFAIAIGGLGAYEAAAGTSVSKDGGTIFSAGTRKAPDARPDPGSDAPERERQERRGGGDRDGKGGATPGPGGSPSPSPSPGDRSPGPGPSPSGSGEPPAPPKPSPSTPAPSQDADPDPGQKPSPGADPEPKPKQTPPGSAPAPAPRSSS</sequence>
<feature type="compositionally biased region" description="Pro residues" evidence="1">
    <location>
        <begin position="261"/>
        <end position="291"/>
    </location>
</feature>
<name>A0ABZ1RJJ9_9ACTN</name>
<gene>
    <name evidence="2" type="ORF">OHU17_09955</name>
</gene>
<proteinExistence type="predicted"/>
<evidence type="ECO:0000256" key="1">
    <source>
        <dbReference type="SAM" id="MobiDB-lite"/>
    </source>
</evidence>
<accession>A0ABZ1RJJ9</accession>
<feature type="compositionally biased region" description="Basic and acidic residues" evidence="1">
    <location>
        <begin position="176"/>
        <end position="205"/>
    </location>
</feature>
<feature type="compositionally biased region" description="Pro residues" evidence="1">
    <location>
        <begin position="239"/>
        <end position="250"/>
    </location>
</feature>
<keyword evidence="3" id="KW-1185">Reference proteome</keyword>